<feature type="domain" description="AB hydrolase-1" evidence="1">
    <location>
        <begin position="22"/>
        <end position="258"/>
    </location>
</feature>
<gene>
    <name evidence="2" type="primary">bioH</name>
    <name evidence="2" type="ORF">AMYX_15530</name>
</gene>
<dbReference type="EMBL" id="BJTG01000003">
    <property type="protein sequence ID" value="GEJ56812.1"/>
    <property type="molecule type" value="Genomic_DNA"/>
</dbReference>
<organism evidence="2 3">
    <name type="scientific">Anaeromyxobacter diazotrophicus</name>
    <dbReference type="NCBI Taxonomy" id="2590199"/>
    <lineage>
        <taxon>Bacteria</taxon>
        <taxon>Pseudomonadati</taxon>
        <taxon>Myxococcota</taxon>
        <taxon>Myxococcia</taxon>
        <taxon>Myxococcales</taxon>
        <taxon>Cystobacterineae</taxon>
        <taxon>Anaeromyxobacteraceae</taxon>
        <taxon>Anaeromyxobacter</taxon>
    </lineage>
</organism>
<evidence type="ECO:0000313" key="2">
    <source>
        <dbReference type="EMBL" id="GEJ56812.1"/>
    </source>
</evidence>
<dbReference type="PANTHER" id="PTHR43194:SF5">
    <property type="entry name" value="PIMELOYL-[ACYL-CARRIER PROTEIN] METHYL ESTER ESTERASE"/>
    <property type="match status" value="1"/>
</dbReference>
<keyword evidence="3" id="KW-1185">Reference proteome</keyword>
<dbReference type="InterPro" id="IPR000073">
    <property type="entry name" value="AB_hydrolase_1"/>
</dbReference>
<name>A0A7I9VK87_9BACT</name>
<accession>A0A7I9VK87</accession>
<dbReference type="RefSeq" id="WP_176064286.1">
    <property type="nucleotide sequence ID" value="NZ_BJTG01000003.1"/>
</dbReference>
<dbReference type="Pfam" id="PF12697">
    <property type="entry name" value="Abhydrolase_6"/>
    <property type="match status" value="1"/>
</dbReference>
<protein>
    <submittedName>
        <fullName evidence="2">O-methylpimelyl-ACP methylesterase</fullName>
    </submittedName>
</protein>
<dbReference type="AlphaFoldDB" id="A0A7I9VK87"/>
<sequence>MPSPDSAALPAVWREEGTGRPVVLVHGWAFSARALDPLVAPLARAGRVLALDLRGHGEAPPAPPGHGVAGHARDLVALFDARGLEGALLVGWSMGAQVALEALPALGGRVAGLALLSATPCFAAREDWPHGTPATSVQALAARVRHRPAAALRRFFDGMFAPDELPDAEREALAAAVLAAPFAPATALEELDDLLAADQRPRLAGVRVPALLVHGERDPICLPAASAFAAEAIPGARRWLLPGVGHAPQLSRPALVAELLARHLAELA</sequence>
<dbReference type="InterPro" id="IPR029058">
    <property type="entry name" value="AB_hydrolase_fold"/>
</dbReference>
<reference evidence="3" key="1">
    <citation type="journal article" date="2020" name="Appl. Environ. Microbiol.">
        <title>Diazotrophic Anaeromyxobacter Isolates from Soils.</title>
        <authorList>
            <person name="Masuda Y."/>
            <person name="Yamanaka H."/>
            <person name="Xu Z.X."/>
            <person name="Shiratori Y."/>
            <person name="Aono T."/>
            <person name="Amachi S."/>
            <person name="Senoo K."/>
            <person name="Itoh H."/>
        </authorList>
    </citation>
    <scope>NUCLEOTIDE SEQUENCE [LARGE SCALE GENOMIC DNA]</scope>
    <source>
        <strain evidence="3">R267</strain>
    </source>
</reference>
<evidence type="ECO:0000259" key="1">
    <source>
        <dbReference type="Pfam" id="PF12697"/>
    </source>
</evidence>
<dbReference type="Proteomes" id="UP000503640">
    <property type="component" value="Unassembled WGS sequence"/>
</dbReference>
<comment type="caution">
    <text evidence="2">The sequence shown here is derived from an EMBL/GenBank/DDBJ whole genome shotgun (WGS) entry which is preliminary data.</text>
</comment>
<dbReference type="PANTHER" id="PTHR43194">
    <property type="entry name" value="HYDROLASE ALPHA/BETA FOLD FAMILY"/>
    <property type="match status" value="1"/>
</dbReference>
<dbReference type="Gene3D" id="3.40.50.1820">
    <property type="entry name" value="alpha/beta hydrolase"/>
    <property type="match status" value="1"/>
</dbReference>
<dbReference type="SUPFAM" id="SSF53474">
    <property type="entry name" value="alpha/beta-Hydrolases"/>
    <property type="match status" value="1"/>
</dbReference>
<dbReference type="InterPro" id="IPR050228">
    <property type="entry name" value="Carboxylesterase_BioH"/>
</dbReference>
<evidence type="ECO:0000313" key="3">
    <source>
        <dbReference type="Proteomes" id="UP000503640"/>
    </source>
</evidence>
<proteinExistence type="predicted"/>